<evidence type="ECO:0000313" key="2">
    <source>
        <dbReference type="Proteomes" id="UP000616151"/>
    </source>
</evidence>
<comment type="caution">
    <text evidence="1">The sequence shown here is derived from an EMBL/GenBank/DDBJ whole genome shotgun (WGS) entry which is preliminary data.</text>
</comment>
<gene>
    <name evidence="1" type="ORF">JHL16_16610</name>
</gene>
<dbReference type="Proteomes" id="UP000616151">
    <property type="component" value="Unassembled WGS sequence"/>
</dbReference>
<reference evidence="1" key="1">
    <citation type="submission" date="2021-01" db="EMBL/GenBank/DDBJ databases">
        <authorList>
            <person name="Sun Q."/>
        </authorList>
    </citation>
    <scope>NUCLEOTIDE SEQUENCE</scope>
    <source>
        <strain evidence="1">YIM B02566</strain>
    </source>
</reference>
<keyword evidence="2" id="KW-1185">Reference proteome</keyword>
<proteinExistence type="predicted"/>
<name>A0ACC5R654_9HYPH</name>
<protein>
    <submittedName>
        <fullName evidence="1">NfeD family protein</fullName>
    </submittedName>
</protein>
<accession>A0ACC5R654</accession>
<dbReference type="EMBL" id="JAENHL010000007">
    <property type="protein sequence ID" value="MBK1867981.1"/>
    <property type="molecule type" value="Genomic_DNA"/>
</dbReference>
<evidence type="ECO:0000313" key="1">
    <source>
        <dbReference type="EMBL" id="MBK1867981.1"/>
    </source>
</evidence>
<organism evidence="1 2">
    <name type="scientific">Taklimakanibacter albus</name>
    <dbReference type="NCBI Taxonomy" id="2800327"/>
    <lineage>
        <taxon>Bacteria</taxon>
        <taxon>Pseudomonadati</taxon>
        <taxon>Pseudomonadota</taxon>
        <taxon>Alphaproteobacteria</taxon>
        <taxon>Hyphomicrobiales</taxon>
        <taxon>Aestuariivirgaceae</taxon>
        <taxon>Taklimakanibacter</taxon>
    </lineage>
</organism>
<sequence length="149" mass="16413">MQQFFPFLGGWTWWIIAGLLLLVELVLPGVFFIWLALAGAVIGVLDIFLDLSWQVEIALFAVLSVVLVYFVRPRFSLPGGEPNNLNQRMYGYVGRSYVLDEAIVNGRGKVRIDDTLWVVTGADRGKGEWVKVKAVDGASFAVEPANGPG</sequence>